<dbReference type="InterPro" id="IPR002656">
    <property type="entry name" value="Acyl_transf_3_dom"/>
</dbReference>
<reference evidence="3 4" key="1">
    <citation type="submission" date="2024-04" db="EMBL/GenBank/DDBJ databases">
        <title>WGS of bacteria from Torrens River.</title>
        <authorList>
            <person name="Wyrsch E.R."/>
            <person name="Drigo B."/>
        </authorList>
    </citation>
    <scope>NUCLEOTIDE SEQUENCE [LARGE SCALE GENOMIC DNA]</scope>
    <source>
        <strain evidence="3 4">TWI391</strain>
    </source>
</reference>
<dbReference type="PANTHER" id="PTHR23028:SF53">
    <property type="entry name" value="ACYL_TRANSF_3 DOMAIN-CONTAINING PROTEIN"/>
    <property type="match status" value="1"/>
</dbReference>
<feature type="transmembrane region" description="Helical" evidence="1">
    <location>
        <begin position="173"/>
        <end position="195"/>
    </location>
</feature>
<proteinExistence type="predicted"/>
<dbReference type="InterPro" id="IPR050879">
    <property type="entry name" value="Acyltransferase_3"/>
</dbReference>
<feature type="transmembrane region" description="Helical" evidence="1">
    <location>
        <begin position="207"/>
        <end position="229"/>
    </location>
</feature>
<evidence type="ECO:0000313" key="4">
    <source>
        <dbReference type="Proteomes" id="UP001409291"/>
    </source>
</evidence>
<feature type="transmembrane region" description="Helical" evidence="1">
    <location>
        <begin position="51"/>
        <end position="68"/>
    </location>
</feature>
<keyword evidence="3" id="KW-0808">Transferase</keyword>
<evidence type="ECO:0000259" key="2">
    <source>
        <dbReference type="Pfam" id="PF01757"/>
    </source>
</evidence>
<feature type="transmembrane region" description="Helical" evidence="1">
    <location>
        <begin position="339"/>
        <end position="358"/>
    </location>
</feature>
<dbReference type="RefSeq" id="WP_346581533.1">
    <property type="nucleotide sequence ID" value="NZ_JBDJLH010000012.1"/>
</dbReference>
<keyword evidence="1" id="KW-0472">Membrane</keyword>
<keyword evidence="1" id="KW-1133">Transmembrane helix</keyword>
<evidence type="ECO:0000313" key="3">
    <source>
        <dbReference type="EMBL" id="MEN5378365.1"/>
    </source>
</evidence>
<keyword evidence="4" id="KW-1185">Reference proteome</keyword>
<dbReference type="EMBL" id="JBDJNQ010000006">
    <property type="protein sequence ID" value="MEN5378365.1"/>
    <property type="molecule type" value="Genomic_DNA"/>
</dbReference>
<keyword evidence="1" id="KW-0812">Transmembrane</keyword>
<dbReference type="Proteomes" id="UP001409291">
    <property type="component" value="Unassembled WGS sequence"/>
</dbReference>
<sequence length="374" mass="44065">MYKNISFFPNLNAFRFFAALLVLFHHGEVIRTKNDFITYEHFSFFQNGTTAVKFFFVLSGFLISYLLLKEQDQKKTISIKNFYLKRVIRIWPLYFLLVAIGIVIFPFLFQVLHINYSFPYTIGQVWLLFVLFLPSIVTFTYGSHLLEPLWSIGVEEWFYIIWAPLFKWIDNKFALIIGIFLLKILLLILCFNNIITNVLVVHLIKNFAFESMAIGALGAYFLYHTNINLLAWYKKYATVNYLLLAVLFSTLFFRSTCIAFIGSNIFDHWIFSYIILNALFLNLILFIGIRLNTKSFFNNTFLDYGGKISYGIYMYHMIVIFAVIHLAKKHLLTLDPYLSFLIFYSLVIAGTFITAHLSKKYFEDFFMKFRSKLN</sequence>
<evidence type="ECO:0000256" key="1">
    <source>
        <dbReference type="SAM" id="Phobius"/>
    </source>
</evidence>
<feature type="transmembrane region" description="Helical" evidence="1">
    <location>
        <begin position="241"/>
        <end position="263"/>
    </location>
</feature>
<dbReference type="Pfam" id="PF01757">
    <property type="entry name" value="Acyl_transf_3"/>
    <property type="match status" value="1"/>
</dbReference>
<protein>
    <submittedName>
        <fullName evidence="3">Acyltransferase</fullName>
        <ecNumber evidence="3">2.3.-.-</ecNumber>
    </submittedName>
</protein>
<name>A0ABV0BUB3_9SPHI</name>
<feature type="transmembrane region" description="Helical" evidence="1">
    <location>
        <begin position="121"/>
        <end position="141"/>
    </location>
</feature>
<dbReference type="PANTHER" id="PTHR23028">
    <property type="entry name" value="ACETYLTRANSFERASE"/>
    <property type="match status" value="1"/>
</dbReference>
<gene>
    <name evidence="3" type="ORF">ABE541_13965</name>
</gene>
<dbReference type="EC" id="2.3.-.-" evidence="3"/>
<keyword evidence="3" id="KW-0012">Acyltransferase</keyword>
<feature type="transmembrane region" description="Helical" evidence="1">
    <location>
        <begin position="310"/>
        <end position="327"/>
    </location>
</feature>
<dbReference type="GO" id="GO:0016746">
    <property type="term" value="F:acyltransferase activity"/>
    <property type="evidence" value="ECO:0007669"/>
    <property type="project" value="UniProtKB-KW"/>
</dbReference>
<feature type="domain" description="Acyltransferase 3" evidence="2">
    <location>
        <begin position="10"/>
        <end position="355"/>
    </location>
</feature>
<organism evidence="3 4">
    <name type="scientific">Sphingobacterium kitahiroshimense</name>
    <dbReference type="NCBI Taxonomy" id="470446"/>
    <lineage>
        <taxon>Bacteria</taxon>
        <taxon>Pseudomonadati</taxon>
        <taxon>Bacteroidota</taxon>
        <taxon>Sphingobacteriia</taxon>
        <taxon>Sphingobacteriales</taxon>
        <taxon>Sphingobacteriaceae</taxon>
        <taxon>Sphingobacterium</taxon>
    </lineage>
</organism>
<feature type="transmembrane region" description="Helical" evidence="1">
    <location>
        <begin position="88"/>
        <end position="109"/>
    </location>
</feature>
<comment type="caution">
    <text evidence="3">The sequence shown here is derived from an EMBL/GenBank/DDBJ whole genome shotgun (WGS) entry which is preliminary data.</text>
</comment>
<feature type="transmembrane region" description="Helical" evidence="1">
    <location>
        <begin position="269"/>
        <end position="289"/>
    </location>
</feature>
<accession>A0ABV0BUB3</accession>